<dbReference type="Gene3D" id="2.60.40.10">
    <property type="entry name" value="Immunoglobulins"/>
    <property type="match status" value="1"/>
</dbReference>
<keyword evidence="1" id="KW-0732">Signal</keyword>
<dbReference type="InterPro" id="IPR013783">
    <property type="entry name" value="Ig-like_fold"/>
</dbReference>
<feature type="chain" id="PRO_5039195799" evidence="1">
    <location>
        <begin position="21"/>
        <end position="506"/>
    </location>
</feature>
<accession>A0A9D2IL56</accession>
<dbReference type="EMBL" id="DXCC01000002">
    <property type="protein sequence ID" value="HIZ14400.1"/>
    <property type="molecule type" value="Genomic_DNA"/>
</dbReference>
<reference evidence="2" key="1">
    <citation type="journal article" date="2021" name="PeerJ">
        <title>Extensive microbial diversity within the chicken gut microbiome revealed by metagenomics and culture.</title>
        <authorList>
            <person name="Gilroy R."/>
            <person name="Ravi A."/>
            <person name="Getino M."/>
            <person name="Pursley I."/>
            <person name="Horton D.L."/>
            <person name="Alikhan N.F."/>
            <person name="Baker D."/>
            <person name="Gharbi K."/>
            <person name="Hall N."/>
            <person name="Watson M."/>
            <person name="Adriaenssens E.M."/>
            <person name="Foster-Nyarko E."/>
            <person name="Jarju S."/>
            <person name="Secka A."/>
            <person name="Antonio M."/>
            <person name="Oren A."/>
            <person name="Chaudhuri R.R."/>
            <person name="La Ragione R."/>
            <person name="Hildebrand F."/>
            <person name="Pallen M.J."/>
        </authorList>
    </citation>
    <scope>NUCLEOTIDE SEQUENCE</scope>
    <source>
        <strain evidence="2">ChiHjej11B10-19426</strain>
    </source>
</reference>
<dbReference type="AlphaFoldDB" id="A0A9D2IL56"/>
<name>A0A9D2IL56_9BACT</name>
<dbReference type="InterPro" id="IPR021615">
    <property type="entry name" value="Omp28"/>
</dbReference>
<comment type="caution">
    <text evidence="2">The sequence shown here is derived from an EMBL/GenBank/DDBJ whole genome shotgun (WGS) entry which is preliminary data.</text>
</comment>
<organism evidence="2 3">
    <name type="scientific">Candidatus Tidjanibacter faecipullorum</name>
    <dbReference type="NCBI Taxonomy" id="2838766"/>
    <lineage>
        <taxon>Bacteria</taxon>
        <taxon>Pseudomonadati</taxon>
        <taxon>Bacteroidota</taxon>
        <taxon>Bacteroidia</taxon>
        <taxon>Bacteroidales</taxon>
        <taxon>Rikenellaceae</taxon>
        <taxon>Tidjanibacter</taxon>
    </lineage>
</organism>
<evidence type="ECO:0000313" key="2">
    <source>
        <dbReference type="EMBL" id="HIZ14400.1"/>
    </source>
</evidence>
<evidence type="ECO:0000256" key="1">
    <source>
        <dbReference type="SAM" id="SignalP"/>
    </source>
</evidence>
<feature type="signal peptide" evidence="1">
    <location>
        <begin position="1"/>
        <end position="20"/>
    </location>
</feature>
<evidence type="ECO:0000313" key="3">
    <source>
        <dbReference type="Proteomes" id="UP000824014"/>
    </source>
</evidence>
<reference evidence="2" key="2">
    <citation type="submission" date="2021-04" db="EMBL/GenBank/DDBJ databases">
        <authorList>
            <person name="Gilroy R."/>
        </authorList>
    </citation>
    <scope>NUCLEOTIDE SEQUENCE</scope>
    <source>
        <strain evidence="2">ChiHjej11B10-19426</strain>
    </source>
</reference>
<protein>
    <submittedName>
        <fullName evidence="2">Omp28-related outer membrane protein</fullName>
    </submittedName>
</protein>
<dbReference type="Proteomes" id="UP000824014">
    <property type="component" value="Unassembled WGS sequence"/>
</dbReference>
<sequence>MKTWKLLGFALLALALCATSCNKPDKQKGGSSKLALTINDGKTSIAADGRDAATFTVIMTREDGSTMDVTSDAAFTANDTPFEGHNFTTKTAGEYTIVATYEGMTSNAVRVTASSLSLSVDLESIAANGQGTATFTVTYQDKDVTADASITNLSTGEYYAKGANTFTSPNYTGEFQFSAQYNNLTSNTVTVNVVAAEAPALRLIPSAGRVSAGSQVTFTVENAGEDVTDAAKIKMVDGDYIKGATYTMASEGTVSFVAEIEGATSPAVSISTKDFMKNVLIFKFTNVNCSFCPELAKAIEIASETQPIVEVAIHSSVMGSDPMIKDEALFSDFGRYFGNQLPWAFLDMFQAQIPGAVSSDRVIDYVKPLALRSAYAGIAASAKANGSQITAKVNVTASSSSRDLYVAAMLVENGIRYSQKGSDLGSNYVHNHTFRALATPTVYGDQLGTLANNEQVTKTYTFDASQYDVNNCHVVCYVLYKDGDAYIATNAIDVPVNSWVDYEFVK</sequence>
<proteinExistence type="predicted"/>
<gene>
    <name evidence="2" type="ORF">H9816_00575</name>
</gene>
<dbReference type="Gene3D" id="2.60.40.1080">
    <property type="match status" value="1"/>
</dbReference>
<dbReference type="Pfam" id="PF11551">
    <property type="entry name" value="Omp28"/>
    <property type="match status" value="1"/>
</dbReference>